<evidence type="ECO:0000256" key="1">
    <source>
        <dbReference type="SAM" id="MobiDB-lite"/>
    </source>
</evidence>
<organism evidence="2 3">
    <name type="scientific">Triparma strigata</name>
    <dbReference type="NCBI Taxonomy" id="1606541"/>
    <lineage>
        <taxon>Eukaryota</taxon>
        <taxon>Sar</taxon>
        <taxon>Stramenopiles</taxon>
        <taxon>Ochrophyta</taxon>
        <taxon>Bolidophyceae</taxon>
        <taxon>Parmales</taxon>
        <taxon>Triparmaceae</taxon>
        <taxon>Triparma</taxon>
    </lineage>
</organism>
<proteinExistence type="predicted"/>
<accession>A0A9W7E8K7</accession>
<name>A0A9W7E8K7_9STRA</name>
<keyword evidence="3" id="KW-1185">Reference proteome</keyword>
<feature type="region of interest" description="Disordered" evidence="1">
    <location>
        <begin position="147"/>
        <end position="173"/>
    </location>
</feature>
<comment type="caution">
    <text evidence="2">The sequence shown here is derived from an EMBL/GenBank/DDBJ whole genome shotgun (WGS) entry which is preliminary data.</text>
</comment>
<reference evidence="3" key="1">
    <citation type="journal article" date="2023" name="Commun. Biol.">
        <title>Genome analysis of Parmales, the sister group of diatoms, reveals the evolutionary specialization of diatoms from phago-mixotrophs to photoautotrophs.</title>
        <authorList>
            <person name="Ban H."/>
            <person name="Sato S."/>
            <person name="Yoshikawa S."/>
            <person name="Yamada K."/>
            <person name="Nakamura Y."/>
            <person name="Ichinomiya M."/>
            <person name="Sato N."/>
            <person name="Blanc-Mathieu R."/>
            <person name="Endo H."/>
            <person name="Kuwata A."/>
            <person name="Ogata H."/>
        </authorList>
    </citation>
    <scope>NUCLEOTIDE SEQUENCE [LARGE SCALE GENOMIC DNA]</scope>
    <source>
        <strain evidence="3">NIES 3701</strain>
    </source>
</reference>
<feature type="compositionally biased region" description="Polar residues" evidence="1">
    <location>
        <begin position="222"/>
        <end position="231"/>
    </location>
</feature>
<evidence type="ECO:0000313" key="2">
    <source>
        <dbReference type="EMBL" id="GMH69438.1"/>
    </source>
</evidence>
<feature type="region of interest" description="Disordered" evidence="1">
    <location>
        <begin position="222"/>
        <end position="258"/>
    </location>
</feature>
<gene>
    <name evidence="2" type="ORF">TrST_g11090</name>
</gene>
<dbReference type="OrthoDB" id="10637010at2759"/>
<dbReference type="EMBL" id="BRXY01000132">
    <property type="protein sequence ID" value="GMH69438.1"/>
    <property type="molecule type" value="Genomic_DNA"/>
</dbReference>
<feature type="region of interest" description="Disordered" evidence="1">
    <location>
        <begin position="23"/>
        <end position="42"/>
    </location>
</feature>
<dbReference type="Proteomes" id="UP001165085">
    <property type="component" value="Unassembled WGS sequence"/>
</dbReference>
<protein>
    <submittedName>
        <fullName evidence="2">Uncharacterized protein</fullName>
    </submittedName>
</protein>
<evidence type="ECO:0000313" key="3">
    <source>
        <dbReference type="Proteomes" id="UP001165085"/>
    </source>
</evidence>
<feature type="compositionally biased region" description="Gly residues" evidence="1">
    <location>
        <begin position="24"/>
        <end position="39"/>
    </location>
</feature>
<sequence length="411" mass="45481">MYRIRMFFLLNCKSGRSHRNREVGAGGEGIMSASTGGGTTFPDRLNTNSAWQGFEDVGPGVGVDVDKGEVEDLFDVVSEDEEVEEDTTVAEVDELDNLVGISFQETAEASFVIKDAIWSSDNNNEDETLGSNPLFLTPGGGTAPVYSTRSVSMPTPATATTPETKEEEPSFLPRETFKPSLRESTLVRRVANKEAEKFSRTQRSPAVIAEQQRLRRKANLIQARQSNSQNYDADDDFNTSMSNGSSESSEESYEPSDGGLIRISVERKAMISDRPVNASLFLAPVSYNDGSYVCECKRASCYGCRPVFSGERTNEIQFVPSDSIDDSEYGYADREDETADYVGMDRFHLDDLRLLPRVRKISFADEISKIKMEGGEDEKSATYGLNFDSDRTYLGSSSSEDFKTSFDDVAF</sequence>
<dbReference type="AlphaFoldDB" id="A0A9W7E8K7"/>